<feature type="region of interest" description="Disordered" evidence="1">
    <location>
        <begin position="1"/>
        <end position="62"/>
    </location>
</feature>
<comment type="caution">
    <text evidence="2">The sequence shown here is derived from an EMBL/GenBank/DDBJ whole genome shotgun (WGS) entry which is preliminary data.</text>
</comment>
<dbReference type="Proteomes" id="UP000003460">
    <property type="component" value="Unassembled WGS sequence"/>
</dbReference>
<dbReference type="EMBL" id="ACIJ02000023">
    <property type="protein sequence ID" value="EEX70906.1"/>
    <property type="molecule type" value="Genomic_DNA"/>
</dbReference>
<gene>
    <name evidence="2" type="ORF">GCWU000325_02148</name>
</gene>
<proteinExistence type="predicted"/>
<name>C9LIT9_9BACT</name>
<reference evidence="2" key="1">
    <citation type="submission" date="2009-09" db="EMBL/GenBank/DDBJ databases">
        <authorList>
            <person name="Weinstock G."/>
            <person name="Sodergren E."/>
            <person name="Clifton S."/>
            <person name="Fulton L."/>
            <person name="Fulton B."/>
            <person name="Courtney L."/>
            <person name="Fronick C."/>
            <person name="Harrison M."/>
            <person name="Strong C."/>
            <person name="Farmer C."/>
            <person name="Delahaunty K."/>
            <person name="Markovic C."/>
            <person name="Hall O."/>
            <person name="Minx P."/>
            <person name="Tomlinson C."/>
            <person name="Mitreva M."/>
            <person name="Nelson J."/>
            <person name="Hou S."/>
            <person name="Wollam A."/>
            <person name="Pepin K.H."/>
            <person name="Johnson M."/>
            <person name="Bhonagiri V."/>
            <person name="Nash W.E."/>
            <person name="Warren W."/>
            <person name="Chinwalla A."/>
            <person name="Mardis E.R."/>
            <person name="Wilson R.K."/>
        </authorList>
    </citation>
    <scope>NUCLEOTIDE SEQUENCE [LARGE SCALE GENOMIC DNA]</scope>
    <source>
        <strain evidence="2">ATCC 51259</strain>
    </source>
</reference>
<dbReference type="AlphaFoldDB" id="C9LIT9"/>
<keyword evidence="3" id="KW-1185">Reference proteome</keyword>
<evidence type="ECO:0000313" key="2">
    <source>
        <dbReference type="EMBL" id="EEX70906.1"/>
    </source>
</evidence>
<evidence type="ECO:0000313" key="3">
    <source>
        <dbReference type="Proteomes" id="UP000003460"/>
    </source>
</evidence>
<sequence length="62" mass="6733">MALFATYAAQSASRQKAAPQAAGRARTQGDDRQKNTKQSCGQKYPLCSDSDKRKSVAEQRGL</sequence>
<evidence type="ECO:0000256" key="1">
    <source>
        <dbReference type="SAM" id="MobiDB-lite"/>
    </source>
</evidence>
<organism evidence="2 3">
    <name type="scientific">Alloprevotella tannerae ATCC 51259</name>
    <dbReference type="NCBI Taxonomy" id="626522"/>
    <lineage>
        <taxon>Bacteria</taxon>
        <taxon>Pseudomonadati</taxon>
        <taxon>Bacteroidota</taxon>
        <taxon>Bacteroidia</taxon>
        <taxon>Bacteroidales</taxon>
        <taxon>Prevotellaceae</taxon>
        <taxon>Alloprevotella</taxon>
    </lineage>
</organism>
<accession>C9LIT9</accession>
<protein>
    <submittedName>
        <fullName evidence="2">Uncharacterized protein</fullName>
    </submittedName>
</protein>
<dbReference type="HOGENOM" id="CLU_2900503_0_0_10"/>
<feature type="compositionally biased region" description="Basic and acidic residues" evidence="1">
    <location>
        <begin position="49"/>
        <end position="62"/>
    </location>
</feature>